<evidence type="ECO:0000313" key="2">
    <source>
        <dbReference type="Proteomes" id="UP000184114"/>
    </source>
</evidence>
<evidence type="ECO:0000313" key="1">
    <source>
        <dbReference type="EMBL" id="SHE33795.1"/>
    </source>
</evidence>
<gene>
    <name evidence="1" type="ORF">SAMN02745784_00412</name>
</gene>
<dbReference type="GeneID" id="90995102"/>
<accession>A0A1M4SNL3</accession>
<dbReference type="RefSeq" id="WP_072972519.1">
    <property type="nucleotide sequence ID" value="NZ_FQTY01000001.1"/>
</dbReference>
<name>A0A1M4SNL3_9FIRM</name>
<dbReference type="Gene3D" id="3.30.70.270">
    <property type="match status" value="1"/>
</dbReference>
<dbReference type="InterPro" id="IPR036390">
    <property type="entry name" value="WH_DNA-bd_sf"/>
</dbReference>
<organism evidence="1 2">
    <name type="scientific">Tissierella praeacuta DSM 18095</name>
    <dbReference type="NCBI Taxonomy" id="1123404"/>
    <lineage>
        <taxon>Bacteria</taxon>
        <taxon>Bacillati</taxon>
        <taxon>Bacillota</taxon>
        <taxon>Tissierellia</taxon>
        <taxon>Tissierellales</taxon>
        <taxon>Tissierellaceae</taxon>
        <taxon>Tissierella</taxon>
    </lineage>
</organism>
<reference evidence="2" key="1">
    <citation type="submission" date="2016-11" db="EMBL/GenBank/DDBJ databases">
        <authorList>
            <person name="Varghese N."/>
            <person name="Submissions S."/>
        </authorList>
    </citation>
    <scope>NUCLEOTIDE SEQUENCE [LARGE SCALE GENOMIC DNA]</scope>
    <source>
        <strain evidence="2">DSM 18095</strain>
    </source>
</reference>
<protein>
    <recommendedName>
        <fullName evidence="3">HTH domain-containing protein</fullName>
    </recommendedName>
</protein>
<dbReference type="InterPro" id="IPR043128">
    <property type="entry name" value="Rev_trsase/Diguanyl_cyclase"/>
</dbReference>
<dbReference type="AlphaFoldDB" id="A0A1M4SNL3"/>
<dbReference type="STRING" id="1123404.SAMN02745784_00412"/>
<keyword evidence="2" id="KW-1185">Reference proteome</keyword>
<sequence>MNRIGVIAPKWSTDRIKEAIDKVNIEYLVFEHYTFNRLEEIGGILEARYKFCDYWLLSGPLPYSVAIYYLGERDNVTFIETSEAGIAIAILSLINELKYKDSKISIDYIKFAGDLDVIINEVGYSDDIFIKNIYDIPVDEDNILDFHIENYNSGAKFIITTLPYVYNRLKEMNIPTVGVKATKTEIKSAIDYLIEQYKKNYYKDKQIAMIIIDILESRPKQDSNIYDDIAMELSISMDILQYCKSIGGYMVNKGKGRYEIFASIGIVKKRIDELKNIVDKISVKINSKTVVGIGIGTTVYMSQNNAIKALSYSDNRNKIVLIDEKGQIVENLGYESELLYNLYENDDELNSLLSKANVSIGTYQKLKALIQINDWDYFTADQVAKELDVTPRNTRRILKDLFEVGILEVTGKESSFGKGRPANVYRFTR</sequence>
<evidence type="ECO:0008006" key="3">
    <source>
        <dbReference type="Google" id="ProtNLM"/>
    </source>
</evidence>
<proteinExistence type="predicted"/>
<dbReference type="Proteomes" id="UP000184114">
    <property type="component" value="Unassembled WGS sequence"/>
</dbReference>
<dbReference type="SUPFAM" id="SSF46785">
    <property type="entry name" value="Winged helix' DNA-binding domain"/>
    <property type="match status" value="1"/>
</dbReference>
<dbReference type="EMBL" id="FQTY01000001">
    <property type="protein sequence ID" value="SHE33795.1"/>
    <property type="molecule type" value="Genomic_DNA"/>
</dbReference>